<dbReference type="OrthoDB" id="2107370at2759"/>
<reference evidence="5 6" key="1">
    <citation type="journal article" date="2018" name="Nat. Ecol. Evol.">
        <title>Shark genomes provide insights into elasmobranch evolution and the origin of vertebrates.</title>
        <authorList>
            <person name="Hara Y"/>
            <person name="Yamaguchi K"/>
            <person name="Onimaru K"/>
            <person name="Kadota M"/>
            <person name="Koyanagi M"/>
            <person name="Keeley SD"/>
            <person name="Tatsumi K"/>
            <person name="Tanaka K"/>
            <person name="Motone F"/>
            <person name="Kageyama Y"/>
            <person name="Nozu R"/>
            <person name="Adachi N"/>
            <person name="Nishimura O"/>
            <person name="Nakagawa R"/>
            <person name="Tanegashima C"/>
            <person name="Kiyatake I"/>
            <person name="Matsumoto R"/>
            <person name="Murakumo K"/>
            <person name="Nishida K"/>
            <person name="Terakita A"/>
            <person name="Kuratani S"/>
            <person name="Sato K"/>
            <person name="Hyodo S Kuraku.S."/>
        </authorList>
    </citation>
    <scope>NUCLEOTIDE SEQUENCE [LARGE SCALE GENOMIC DNA]</scope>
</reference>
<dbReference type="GO" id="GO:0007189">
    <property type="term" value="P:adenylate cyclase-activating G protein-coupled receptor signaling pathway"/>
    <property type="evidence" value="ECO:0007669"/>
    <property type="project" value="TreeGrafter"/>
</dbReference>
<feature type="compositionally biased region" description="Basic and acidic residues" evidence="3">
    <location>
        <begin position="57"/>
        <end position="69"/>
    </location>
</feature>
<dbReference type="GO" id="GO:0005886">
    <property type="term" value="C:plasma membrane"/>
    <property type="evidence" value="ECO:0007669"/>
    <property type="project" value="TreeGrafter"/>
</dbReference>
<comment type="caution">
    <text evidence="5">The sequence shown here is derived from an EMBL/GenBank/DDBJ whole genome shotgun (WGS) entry which is preliminary data.</text>
</comment>
<proteinExistence type="predicted"/>
<evidence type="ECO:0000256" key="4">
    <source>
        <dbReference type="SAM" id="Phobius"/>
    </source>
</evidence>
<accession>A0A401TNV7</accession>
<sequence length="69" mass="7883">EEVSSRVPLKYMTPVILIVFVIALYLHAQQVESTARLDFLWKLQVTGKPSRNAAPIHPREIRRGIRASD</sequence>
<keyword evidence="4" id="KW-0472">Membrane</keyword>
<keyword evidence="6" id="KW-1185">Reference proteome</keyword>
<evidence type="ECO:0000256" key="2">
    <source>
        <dbReference type="ARBA" id="ARBA00023239"/>
    </source>
</evidence>
<evidence type="ECO:0000256" key="1">
    <source>
        <dbReference type="ARBA" id="ARBA00022741"/>
    </source>
</evidence>
<organism evidence="5 6">
    <name type="scientific">Chiloscyllium punctatum</name>
    <name type="common">Brownbanded bambooshark</name>
    <name type="synonym">Hemiscyllium punctatum</name>
    <dbReference type="NCBI Taxonomy" id="137246"/>
    <lineage>
        <taxon>Eukaryota</taxon>
        <taxon>Metazoa</taxon>
        <taxon>Chordata</taxon>
        <taxon>Craniata</taxon>
        <taxon>Vertebrata</taxon>
        <taxon>Chondrichthyes</taxon>
        <taxon>Elasmobranchii</taxon>
        <taxon>Galeomorphii</taxon>
        <taxon>Galeoidea</taxon>
        <taxon>Orectolobiformes</taxon>
        <taxon>Hemiscylliidae</taxon>
        <taxon>Chiloscyllium</taxon>
    </lineage>
</organism>
<dbReference type="PANTHER" id="PTHR45627">
    <property type="entry name" value="ADENYLATE CYCLASE TYPE 1"/>
    <property type="match status" value="1"/>
</dbReference>
<keyword evidence="1" id="KW-0547">Nucleotide-binding</keyword>
<dbReference type="GO" id="GO:0000166">
    <property type="term" value="F:nucleotide binding"/>
    <property type="evidence" value="ECO:0007669"/>
    <property type="project" value="UniProtKB-KW"/>
</dbReference>
<dbReference type="GO" id="GO:0004016">
    <property type="term" value="F:adenylate cyclase activity"/>
    <property type="evidence" value="ECO:0007669"/>
    <property type="project" value="TreeGrafter"/>
</dbReference>
<dbReference type="PANTHER" id="PTHR45627:SF11">
    <property type="entry name" value="ADENYLATE CYCLASE TYPE 6"/>
    <property type="match status" value="1"/>
</dbReference>
<dbReference type="AlphaFoldDB" id="A0A401TNV7"/>
<keyword evidence="4" id="KW-1133">Transmembrane helix</keyword>
<evidence type="ECO:0000313" key="5">
    <source>
        <dbReference type="EMBL" id="GCC44316.1"/>
    </source>
</evidence>
<dbReference type="EMBL" id="BEZZ01139005">
    <property type="protein sequence ID" value="GCC44316.1"/>
    <property type="molecule type" value="Genomic_DNA"/>
</dbReference>
<name>A0A401TNV7_CHIPU</name>
<evidence type="ECO:0000313" key="6">
    <source>
        <dbReference type="Proteomes" id="UP000287033"/>
    </source>
</evidence>
<feature type="non-terminal residue" evidence="5">
    <location>
        <position position="1"/>
    </location>
</feature>
<gene>
    <name evidence="5" type="ORF">chiPu_0028751</name>
</gene>
<feature type="region of interest" description="Disordered" evidence="3">
    <location>
        <begin position="49"/>
        <end position="69"/>
    </location>
</feature>
<feature type="transmembrane region" description="Helical" evidence="4">
    <location>
        <begin position="12"/>
        <end position="28"/>
    </location>
</feature>
<dbReference type="STRING" id="137246.A0A401TNV7"/>
<keyword evidence="2" id="KW-0456">Lyase</keyword>
<protein>
    <submittedName>
        <fullName evidence="5">Uncharacterized protein</fullName>
    </submittedName>
</protein>
<dbReference type="Proteomes" id="UP000287033">
    <property type="component" value="Unassembled WGS sequence"/>
</dbReference>
<evidence type="ECO:0000256" key="3">
    <source>
        <dbReference type="SAM" id="MobiDB-lite"/>
    </source>
</evidence>
<keyword evidence="4" id="KW-0812">Transmembrane</keyword>